<protein>
    <recommendedName>
        <fullName evidence="5">BZIP transcription factor</fullName>
    </recommendedName>
</protein>
<dbReference type="AlphaFoldDB" id="A0A8J2UEI4"/>
<reference evidence="3" key="1">
    <citation type="journal article" date="2014" name="Int. J. Syst. Evol. Microbiol.">
        <title>Complete genome sequence of Corynebacterium casei LMG S-19264T (=DSM 44701T), isolated from a smear-ripened cheese.</title>
        <authorList>
            <consortium name="US DOE Joint Genome Institute (JGI-PGF)"/>
            <person name="Walter F."/>
            <person name="Albersmeier A."/>
            <person name="Kalinowski J."/>
            <person name="Ruckert C."/>
        </authorList>
    </citation>
    <scope>NUCLEOTIDE SEQUENCE</scope>
    <source>
        <strain evidence="3">CGMCC 1.15448</strain>
    </source>
</reference>
<keyword evidence="1" id="KW-0175">Coiled coil</keyword>
<evidence type="ECO:0000313" key="4">
    <source>
        <dbReference type="Proteomes" id="UP000607559"/>
    </source>
</evidence>
<feature type="coiled-coil region" evidence="1">
    <location>
        <begin position="400"/>
        <end position="444"/>
    </location>
</feature>
<evidence type="ECO:0008006" key="5">
    <source>
        <dbReference type="Google" id="ProtNLM"/>
    </source>
</evidence>
<proteinExistence type="predicted"/>
<evidence type="ECO:0000313" key="3">
    <source>
        <dbReference type="EMBL" id="GGB06539.1"/>
    </source>
</evidence>
<gene>
    <name evidence="3" type="ORF">GCM10011511_32500</name>
</gene>
<keyword evidence="4" id="KW-1185">Reference proteome</keyword>
<name>A0A8J2UEI4_9BACT</name>
<feature type="signal peptide" evidence="2">
    <location>
        <begin position="1"/>
        <end position="35"/>
    </location>
</feature>
<dbReference type="PROSITE" id="PS51257">
    <property type="entry name" value="PROKAR_LIPOPROTEIN"/>
    <property type="match status" value="1"/>
</dbReference>
<feature type="chain" id="PRO_5035236168" description="BZIP transcription factor" evidence="2">
    <location>
        <begin position="36"/>
        <end position="446"/>
    </location>
</feature>
<dbReference type="EMBL" id="BMJC01000003">
    <property type="protein sequence ID" value="GGB06539.1"/>
    <property type="molecule type" value="Genomic_DNA"/>
</dbReference>
<keyword evidence="2" id="KW-0732">Signal</keyword>
<dbReference type="RefSeq" id="WP_188933486.1">
    <property type="nucleotide sequence ID" value="NZ_BMJC01000003.1"/>
</dbReference>
<organism evidence="3 4">
    <name type="scientific">Puia dinghuensis</name>
    <dbReference type="NCBI Taxonomy" id="1792502"/>
    <lineage>
        <taxon>Bacteria</taxon>
        <taxon>Pseudomonadati</taxon>
        <taxon>Bacteroidota</taxon>
        <taxon>Chitinophagia</taxon>
        <taxon>Chitinophagales</taxon>
        <taxon>Chitinophagaceae</taxon>
        <taxon>Puia</taxon>
    </lineage>
</organism>
<dbReference type="Proteomes" id="UP000607559">
    <property type="component" value="Unassembled WGS sequence"/>
</dbReference>
<sequence length="446" mass="47743">MRSNPNWKGIPYPLAAMILLSLFACLQARSQSQWAGPDGSGNIHNTNTGNVGIGTSSPAYPLDVVGNGHFSGTLFTNTGLQATGNVSSWPAGAGVQLVYVGDMGYVTAYDNTANQFKPLVLRGSNFTFQINGSTAGTVFSSGNWGLGAVTSDAGYKVDVNGSVRIQGGLTYPLNAGAGKVLTSDANGNATWQAPSSLPTSSLFLANGNTTGATQTPLSLGNWSGSQTTVPSFQFNTSDNGTSNLDLHSTRWGTQVTFTRSDPTGNSYNVMQVGGNNSVGAIASLYNTSNQVTLQLNAQGTTYFTGGNVLIGKTSQTNSGYMLDVNGVARANQVVVNTSGADFVFDSAYHLLSLPEIQKYIQAYHHLPDIAPAAEMQQKGIDLGDNQTRMLQKLEEVMLYLIQQDKELKALKEQNQRLEERNQRLEERNRALESIEQRLSRLEQSLK</sequence>
<evidence type="ECO:0000256" key="2">
    <source>
        <dbReference type="SAM" id="SignalP"/>
    </source>
</evidence>
<reference evidence="3" key="2">
    <citation type="submission" date="2020-09" db="EMBL/GenBank/DDBJ databases">
        <authorList>
            <person name="Sun Q."/>
            <person name="Zhou Y."/>
        </authorList>
    </citation>
    <scope>NUCLEOTIDE SEQUENCE</scope>
    <source>
        <strain evidence="3">CGMCC 1.15448</strain>
    </source>
</reference>
<evidence type="ECO:0000256" key="1">
    <source>
        <dbReference type="SAM" id="Coils"/>
    </source>
</evidence>
<accession>A0A8J2UEI4</accession>
<comment type="caution">
    <text evidence="3">The sequence shown here is derived from an EMBL/GenBank/DDBJ whole genome shotgun (WGS) entry which is preliminary data.</text>
</comment>